<keyword evidence="4 14" id="KW-0808">Transferase</keyword>
<dbReference type="InterPro" id="IPR000719">
    <property type="entry name" value="Prot_kinase_dom"/>
</dbReference>
<keyword evidence="10" id="KW-1133">Transmembrane helix</keyword>
<evidence type="ECO:0000256" key="13">
    <source>
        <dbReference type="PROSITE-ProRule" id="PRU10141"/>
    </source>
</evidence>
<comment type="cofactor">
    <cofactor evidence="14">
        <name>Mg(2+)</name>
        <dbReference type="ChEBI" id="CHEBI:18420"/>
    </cofactor>
    <cofactor evidence="14">
        <name>Mn(2+)</name>
        <dbReference type="ChEBI" id="CHEBI:29035"/>
    </cofactor>
</comment>
<dbReference type="CDD" id="cd23533">
    <property type="entry name" value="TFP_LU_ECD_BMPR2_like"/>
    <property type="match status" value="1"/>
</dbReference>
<evidence type="ECO:0000313" key="18">
    <source>
        <dbReference type="EMBL" id="CAK1593256.1"/>
    </source>
</evidence>
<keyword evidence="14" id="KW-0479">Metal-binding</keyword>
<feature type="compositionally biased region" description="Polar residues" evidence="15">
    <location>
        <begin position="964"/>
        <end position="974"/>
    </location>
</feature>
<keyword evidence="12 14" id="KW-0675">Receptor</keyword>
<keyword evidence="6 16" id="KW-0732">Signal</keyword>
<reference evidence="18 19" key="1">
    <citation type="submission" date="2023-11" db="EMBL/GenBank/DDBJ databases">
        <authorList>
            <person name="Hedman E."/>
            <person name="Englund M."/>
            <person name="Stromberg M."/>
            <person name="Nyberg Akerstrom W."/>
            <person name="Nylinder S."/>
            <person name="Jareborg N."/>
            <person name="Kallberg Y."/>
            <person name="Kronander E."/>
        </authorList>
    </citation>
    <scope>NUCLEOTIDE SEQUENCE [LARGE SCALE GENOMIC DNA]</scope>
</reference>
<dbReference type="Pfam" id="PF01064">
    <property type="entry name" value="Activin_recp"/>
    <property type="match status" value="1"/>
</dbReference>
<organism evidence="18 19">
    <name type="scientific">Parnassius mnemosyne</name>
    <name type="common">clouded apollo</name>
    <dbReference type="NCBI Taxonomy" id="213953"/>
    <lineage>
        <taxon>Eukaryota</taxon>
        <taxon>Metazoa</taxon>
        <taxon>Ecdysozoa</taxon>
        <taxon>Arthropoda</taxon>
        <taxon>Hexapoda</taxon>
        <taxon>Insecta</taxon>
        <taxon>Pterygota</taxon>
        <taxon>Neoptera</taxon>
        <taxon>Endopterygota</taxon>
        <taxon>Lepidoptera</taxon>
        <taxon>Glossata</taxon>
        <taxon>Ditrysia</taxon>
        <taxon>Papilionoidea</taxon>
        <taxon>Papilionidae</taxon>
        <taxon>Parnassiinae</taxon>
        <taxon>Parnassini</taxon>
        <taxon>Parnassius</taxon>
        <taxon>Driopa</taxon>
    </lineage>
</organism>
<dbReference type="Gene3D" id="3.30.200.20">
    <property type="entry name" value="Phosphorylase Kinase, domain 1"/>
    <property type="match status" value="1"/>
</dbReference>
<dbReference type="PROSITE" id="PS50011">
    <property type="entry name" value="PROTEIN_KINASE_DOM"/>
    <property type="match status" value="1"/>
</dbReference>
<evidence type="ECO:0000256" key="5">
    <source>
        <dbReference type="ARBA" id="ARBA00022692"/>
    </source>
</evidence>
<evidence type="ECO:0000256" key="15">
    <source>
        <dbReference type="SAM" id="MobiDB-lite"/>
    </source>
</evidence>
<feature type="signal peptide" evidence="16">
    <location>
        <begin position="1"/>
        <end position="30"/>
    </location>
</feature>
<dbReference type="InterPro" id="IPR017441">
    <property type="entry name" value="Protein_kinase_ATP_BS"/>
</dbReference>
<dbReference type="PROSITE" id="PS00107">
    <property type="entry name" value="PROTEIN_KINASE_ATP"/>
    <property type="match status" value="1"/>
</dbReference>
<evidence type="ECO:0000256" key="14">
    <source>
        <dbReference type="RuleBase" id="RU361271"/>
    </source>
</evidence>
<comment type="subcellular location">
    <subcellularLocation>
        <location evidence="1 14">Membrane</location>
        <topology evidence="1 14">Single-pass type I membrane protein</topology>
    </subcellularLocation>
</comment>
<dbReference type="InterPro" id="IPR000333">
    <property type="entry name" value="TGFB_receptor"/>
</dbReference>
<feature type="compositionally biased region" description="Basic and acidic residues" evidence="15">
    <location>
        <begin position="925"/>
        <end position="945"/>
    </location>
</feature>
<gene>
    <name evidence="18" type="ORF">PARMNEM_LOCUS13058</name>
</gene>
<evidence type="ECO:0000256" key="7">
    <source>
        <dbReference type="ARBA" id="ARBA00022741"/>
    </source>
</evidence>
<feature type="domain" description="Protein kinase" evidence="17">
    <location>
        <begin position="372"/>
        <end position="674"/>
    </location>
</feature>
<dbReference type="GO" id="GO:0005886">
    <property type="term" value="C:plasma membrane"/>
    <property type="evidence" value="ECO:0007669"/>
    <property type="project" value="TreeGrafter"/>
</dbReference>
<dbReference type="InterPro" id="IPR011009">
    <property type="entry name" value="Kinase-like_dom_sf"/>
</dbReference>
<dbReference type="Gene3D" id="1.10.510.10">
    <property type="entry name" value="Transferase(Phosphotransferase) domain 1"/>
    <property type="match status" value="1"/>
</dbReference>
<keyword evidence="11" id="KW-0472">Membrane</keyword>
<dbReference type="InterPro" id="IPR000472">
    <property type="entry name" value="Activin_recp"/>
</dbReference>
<keyword evidence="14" id="KW-0460">Magnesium</keyword>
<keyword evidence="14" id="KW-0464">Manganese</keyword>
<evidence type="ECO:0000256" key="8">
    <source>
        <dbReference type="ARBA" id="ARBA00022777"/>
    </source>
</evidence>
<feature type="compositionally biased region" description="Low complexity" evidence="15">
    <location>
        <begin position="1010"/>
        <end position="1026"/>
    </location>
</feature>
<feature type="chain" id="PRO_5043729495" description="Serine/threonine-protein kinase receptor" evidence="16">
    <location>
        <begin position="31"/>
        <end position="1247"/>
    </location>
</feature>
<sequence>MMDGMLTQRVTPLLKCVVLFLFIFTAKVLTSRPQESQDSKNNIHHLKPAHYVRTFTKYHHRRTIQWNNLQDLSEYWPTQDHPKAIGKRSVDMPDKNDFVSKSVDSDRLASDSRSEFVGSFDKNAITSGKEDLGIQNALSNEVKQYKVKAAIIVTDAPTTTGPTISCVYKIHSVAMSVTPPYEEERNAQLMVEHEIFDIGSLSETTLPNGEVVQVEQCTDPRAYCYTLWHQDNEGNITVLGQGCWRSSQSNGHNSCDKCTRVTARLPGSKFCCCTKSFCNAYFTSIKEETVTVKAKSTVSSSSQRPNYPSIVASGILALVSVLVIAIMCRNMYCRKMVLAKDDLSDVADVEKGDVMGTGPDALATGLLCVDNITLIEHIGQGKFGSVWRGTLGATPVAVKLYSNATAWQKEAAIYGLPHLAHPNLLRYYGSEARVPITGGGAGGVGGAGGGARERLLVLELCAGSLRARLERAPLTWLEFASLAHGLAAALAHLHTATGNKPCVVHRDVNSNNVLIAADGRARLADLGLAQPLPPRRDRTAPSRITEAGTLRYLSPEALEGALDLSGARAALCAVDVFALALVLWEMLWRCAGAHPCRTPPYALPYHHLGLPPQPTLAQMQSLVSRNKARPPLPKGPVPEARALKIATDTCDECWDHDAEARLTAVCVEERMAELKMMLLVQGPVIHDNNLHPHQPDINAPSVPEIDKNSNCTATQQNGDVSTPLLYPQPHIGRNACIERNTHTNTQTHTVELIHKSLKDINTSEVPRVQNIEENCLSVARISHSRLLAQENSDRFNEIRSYQRPLEYVPNDVSSHDVDRGPKETNLLHDMKTEKPKWGIRKFFERKLGRTPKPLETEVKLIAEGSANRSLQNGRTRTSLIDKPCNITFDRPTNLVLNQGSSYNFEGPCTLSPPNRTLSPTMMMESENRSDKVFKELPTRDEKESKNQIFAVIVPKAKPPDFANRSKTSRGSSESLNKHSIHTSMSSQSNFKAGQSESEDSTAKKRLSCDNRIISNSSNSGRSSRASTNLELQYIDTNHIEHHDSPFDMNSDCSSSEDEHLMLLSENGGSKITMQTIPKLESDKRRLQNEVLKEASQTKSDFGFNKYHNKYANFDNEFSDPNDKENAVNGYSGDNPVYLAALNGEIDTNDLKFLTPTTNETERTPKSPKPPLKSLSIKRQHSLEHVSEIFSSSGSVNLQNPAGRVKTPGDLPVAVRRARRDRALQKGRASESNRLSLYDDRMMFGNSL</sequence>
<accession>A0AAV1LDX3</accession>
<name>A0AAV1LDX3_9NEOP</name>
<dbReference type="GO" id="GO:0030509">
    <property type="term" value="P:BMP signaling pathway"/>
    <property type="evidence" value="ECO:0007669"/>
    <property type="project" value="TreeGrafter"/>
</dbReference>
<dbReference type="PRINTS" id="PR00653">
    <property type="entry name" value="ACTIVIN2R"/>
</dbReference>
<comment type="similarity">
    <text evidence="2 14">Belongs to the protein kinase superfamily. TKL Ser/Thr protein kinase family. TGFB receptor subfamily.</text>
</comment>
<keyword evidence="8 14" id="KW-0418">Kinase</keyword>
<evidence type="ECO:0000256" key="6">
    <source>
        <dbReference type="ARBA" id="ARBA00022729"/>
    </source>
</evidence>
<evidence type="ECO:0000256" key="10">
    <source>
        <dbReference type="ARBA" id="ARBA00022989"/>
    </source>
</evidence>
<dbReference type="AlphaFoldDB" id="A0AAV1LDX3"/>
<dbReference type="PANTHER" id="PTHR23255">
    <property type="entry name" value="TRANSFORMING GROWTH FACTOR-BETA RECEPTOR TYPE I AND II"/>
    <property type="match status" value="1"/>
</dbReference>
<protein>
    <recommendedName>
        <fullName evidence="14">Serine/threonine-protein kinase receptor</fullName>
        <ecNumber evidence="14">2.7.11.30</ecNumber>
    </recommendedName>
</protein>
<evidence type="ECO:0000313" key="19">
    <source>
        <dbReference type="Proteomes" id="UP001314205"/>
    </source>
</evidence>
<comment type="catalytic activity">
    <reaction evidence="14">
        <text>L-threonyl-[receptor-protein] + ATP = O-phospho-L-threonyl-[receptor-protein] + ADP + H(+)</text>
        <dbReference type="Rhea" id="RHEA:44880"/>
        <dbReference type="Rhea" id="RHEA-COMP:11024"/>
        <dbReference type="Rhea" id="RHEA-COMP:11025"/>
        <dbReference type="ChEBI" id="CHEBI:15378"/>
        <dbReference type="ChEBI" id="CHEBI:30013"/>
        <dbReference type="ChEBI" id="CHEBI:30616"/>
        <dbReference type="ChEBI" id="CHEBI:61977"/>
        <dbReference type="ChEBI" id="CHEBI:456216"/>
        <dbReference type="EC" id="2.7.11.30"/>
    </reaction>
</comment>
<dbReference type="SUPFAM" id="SSF57302">
    <property type="entry name" value="Snake toxin-like"/>
    <property type="match status" value="1"/>
</dbReference>
<dbReference type="SUPFAM" id="SSF56112">
    <property type="entry name" value="Protein kinase-like (PK-like)"/>
    <property type="match status" value="1"/>
</dbReference>
<keyword evidence="7 13" id="KW-0547">Nucleotide-binding</keyword>
<dbReference type="InterPro" id="IPR045860">
    <property type="entry name" value="Snake_toxin-like_sf"/>
</dbReference>
<feature type="binding site" evidence="13">
    <location>
        <position position="399"/>
    </location>
    <ligand>
        <name>ATP</name>
        <dbReference type="ChEBI" id="CHEBI:30616"/>
    </ligand>
</feature>
<keyword evidence="3 14" id="KW-0723">Serine/threonine-protein kinase</keyword>
<dbReference type="Pfam" id="PF00069">
    <property type="entry name" value="Pkinase"/>
    <property type="match status" value="1"/>
</dbReference>
<evidence type="ECO:0000256" key="4">
    <source>
        <dbReference type="ARBA" id="ARBA00022679"/>
    </source>
</evidence>
<dbReference type="GO" id="GO:0005024">
    <property type="term" value="F:transforming growth factor beta receptor activity"/>
    <property type="evidence" value="ECO:0007669"/>
    <property type="project" value="TreeGrafter"/>
</dbReference>
<evidence type="ECO:0000256" key="2">
    <source>
        <dbReference type="ARBA" id="ARBA00009605"/>
    </source>
</evidence>
<evidence type="ECO:0000256" key="1">
    <source>
        <dbReference type="ARBA" id="ARBA00004479"/>
    </source>
</evidence>
<feature type="compositionally biased region" description="Polar residues" evidence="15">
    <location>
        <begin position="981"/>
        <end position="995"/>
    </location>
</feature>
<keyword evidence="9 13" id="KW-0067">ATP-binding</keyword>
<dbReference type="EC" id="2.7.11.30" evidence="14"/>
<evidence type="ECO:0000256" key="9">
    <source>
        <dbReference type="ARBA" id="ARBA00022840"/>
    </source>
</evidence>
<dbReference type="EMBL" id="CAVLGL010000088">
    <property type="protein sequence ID" value="CAK1593256.1"/>
    <property type="molecule type" value="Genomic_DNA"/>
</dbReference>
<evidence type="ECO:0000256" key="11">
    <source>
        <dbReference type="ARBA" id="ARBA00023136"/>
    </source>
</evidence>
<dbReference type="Gene3D" id="2.10.60.10">
    <property type="entry name" value="CD59"/>
    <property type="match status" value="1"/>
</dbReference>
<comment type="caution">
    <text evidence="18">The sequence shown here is derived from an EMBL/GenBank/DDBJ whole genome shotgun (WGS) entry which is preliminary data.</text>
</comment>
<evidence type="ECO:0000259" key="17">
    <source>
        <dbReference type="PROSITE" id="PS50011"/>
    </source>
</evidence>
<evidence type="ECO:0000256" key="16">
    <source>
        <dbReference type="SAM" id="SignalP"/>
    </source>
</evidence>
<keyword evidence="5" id="KW-0812">Transmembrane</keyword>
<dbReference type="GO" id="GO:0043235">
    <property type="term" value="C:receptor complex"/>
    <property type="evidence" value="ECO:0007669"/>
    <property type="project" value="TreeGrafter"/>
</dbReference>
<dbReference type="GO" id="GO:0005524">
    <property type="term" value="F:ATP binding"/>
    <property type="evidence" value="ECO:0007669"/>
    <property type="project" value="UniProtKB-UniRule"/>
</dbReference>
<dbReference type="GO" id="GO:0046872">
    <property type="term" value="F:metal ion binding"/>
    <property type="evidence" value="ECO:0007669"/>
    <property type="project" value="UniProtKB-KW"/>
</dbReference>
<dbReference type="Proteomes" id="UP001314205">
    <property type="component" value="Unassembled WGS sequence"/>
</dbReference>
<evidence type="ECO:0000256" key="12">
    <source>
        <dbReference type="ARBA" id="ARBA00023170"/>
    </source>
</evidence>
<dbReference type="PANTHER" id="PTHR23255:SF100">
    <property type="entry name" value="RECEPTOR PROTEIN SERINE_THREONINE KINASE"/>
    <property type="match status" value="1"/>
</dbReference>
<feature type="region of interest" description="Disordered" evidence="15">
    <location>
        <begin position="914"/>
        <end position="1026"/>
    </location>
</feature>
<evidence type="ECO:0000256" key="3">
    <source>
        <dbReference type="ARBA" id="ARBA00022527"/>
    </source>
</evidence>
<keyword evidence="19" id="KW-1185">Reference proteome</keyword>
<proteinExistence type="inferred from homology"/>